<dbReference type="Proteomes" id="UP001515500">
    <property type="component" value="Chromosome 19"/>
</dbReference>
<organism evidence="2 3">
    <name type="scientific">Dioscorea cayennensis subsp. rotundata</name>
    <name type="common">White Guinea yam</name>
    <name type="synonym">Dioscorea rotundata</name>
    <dbReference type="NCBI Taxonomy" id="55577"/>
    <lineage>
        <taxon>Eukaryota</taxon>
        <taxon>Viridiplantae</taxon>
        <taxon>Streptophyta</taxon>
        <taxon>Embryophyta</taxon>
        <taxon>Tracheophyta</taxon>
        <taxon>Spermatophyta</taxon>
        <taxon>Magnoliopsida</taxon>
        <taxon>Liliopsida</taxon>
        <taxon>Dioscoreales</taxon>
        <taxon>Dioscoreaceae</taxon>
        <taxon>Dioscorea</taxon>
    </lineage>
</organism>
<dbReference type="RefSeq" id="XP_039113706.1">
    <property type="nucleotide sequence ID" value="XM_039257772.1"/>
</dbReference>
<evidence type="ECO:0000313" key="2">
    <source>
        <dbReference type="Proteomes" id="UP001515500"/>
    </source>
</evidence>
<dbReference type="AlphaFoldDB" id="A0AB40AFM6"/>
<dbReference type="PANTHER" id="PTHR33116:SF78">
    <property type="entry name" value="OS12G0587133 PROTEIN"/>
    <property type="match status" value="1"/>
</dbReference>
<dbReference type="GeneID" id="120249264"/>
<keyword evidence="2" id="KW-1185">Reference proteome</keyword>
<name>A0AB40AFM6_DIOCR</name>
<protein>
    <submittedName>
        <fullName evidence="3">Uncharacterized protein LOC120249264</fullName>
    </submittedName>
</protein>
<dbReference type="InterPro" id="IPR000477">
    <property type="entry name" value="RT_dom"/>
</dbReference>
<feature type="domain" description="Reverse transcriptase" evidence="1">
    <location>
        <begin position="1"/>
        <end position="76"/>
    </location>
</feature>
<dbReference type="PROSITE" id="PS50878">
    <property type="entry name" value="RT_POL"/>
    <property type="match status" value="1"/>
</dbReference>
<reference evidence="3" key="1">
    <citation type="submission" date="2025-08" db="UniProtKB">
        <authorList>
            <consortium name="RefSeq"/>
        </authorList>
    </citation>
    <scope>IDENTIFICATION</scope>
</reference>
<evidence type="ECO:0000259" key="1">
    <source>
        <dbReference type="PROSITE" id="PS50878"/>
    </source>
</evidence>
<sequence length="621" mass="69605">MYADDLILVTIASRKVARFVKLCLQIYGQLTGQVANSAKSEVFFPSWANGRVIQSICAILSFQQGSFPFTYLGVLISPRRLAQTCFRGMVEKVERSIATWHKSNIMHLVNSRDTMLDQISICARNFLWSSSGNRSGMHLVNSRDTMLGRSEGGLSIKNLRFSKVALMAKHAFNYLNLRDTIWVDLIFHKYGCFNVWKDSIPVNCSWFFRGLCRTLIQIKPFLWIKNVNPSDVSFLFDPWLFEIPLAFKPTYLNMDLNLDGFSINDFVVDIHWNLAALQRVFGEQINTEAFRLGSIYASDSSHWVWFPKTPHCSSLSSKVYGQLGKVKTSEFLHALNIGPLELCIFCGLVPETIEHLLHQCPKAQAIWVNVGNLVKKNIAFPEGFAAGQWLVSANGGFSKFVKAVVVATGWLLWKARCNSIFKLEPPQFGLIARRAFALAQEYSYANGRNVGKNLILNNFISLDGPFLFTASFCSRDLELGGAGFLLVNSDYVVSLAGCGPVLINSETDAEIKALSLALQVAGLHGVRFRHIFLSCSALHSSLMTDGVVDDWLAAAVFSGLQSQLCEMDFPSIHVIPRDWNLCAARLASHNVSLHSLSLFFQGRDLPRWLMKVFLANGFRMF</sequence>
<evidence type="ECO:0000313" key="3">
    <source>
        <dbReference type="RefSeq" id="XP_039113706.1"/>
    </source>
</evidence>
<dbReference type="PANTHER" id="PTHR33116">
    <property type="entry name" value="REVERSE TRANSCRIPTASE ZINC-BINDING DOMAIN-CONTAINING PROTEIN-RELATED-RELATED"/>
    <property type="match status" value="1"/>
</dbReference>
<proteinExistence type="predicted"/>
<gene>
    <name evidence="3" type="primary">LOC120249264</name>
</gene>
<accession>A0AB40AFM6</accession>